<dbReference type="EMBL" id="GBXM01009980">
    <property type="protein sequence ID" value="JAH98597.1"/>
    <property type="molecule type" value="Transcribed_RNA"/>
</dbReference>
<dbReference type="AlphaFoldDB" id="A0A0E9X775"/>
<accession>A0A0E9X775</accession>
<name>A0A0E9X775_ANGAN</name>
<proteinExistence type="predicted"/>
<sequence length="17" mass="2086">MLPVYSFFHNQFALFPQ</sequence>
<reference evidence="1" key="1">
    <citation type="submission" date="2014-11" db="EMBL/GenBank/DDBJ databases">
        <authorList>
            <person name="Amaro Gonzalez C."/>
        </authorList>
    </citation>
    <scope>NUCLEOTIDE SEQUENCE</scope>
</reference>
<evidence type="ECO:0000313" key="1">
    <source>
        <dbReference type="EMBL" id="JAH98597.1"/>
    </source>
</evidence>
<reference evidence="1" key="2">
    <citation type="journal article" date="2015" name="Fish Shellfish Immunol.">
        <title>Early steps in the European eel (Anguilla anguilla)-Vibrio vulnificus interaction in the gills: Role of the RtxA13 toxin.</title>
        <authorList>
            <person name="Callol A."/>
            <person name="Pajuelo D."/>
            <person name="Ebbesson L."/>
            <person name="Teles M."/>
            <person name="MacKenzie S."/>
            <person name="Amaro C."/>
        </authorList>
    </citation>
    <scope>NUCLEOTIDE SEQUENCE</scope>
</reference>
<protein>
    <submittedName>
        <fullName evidence="1">Uncharacterized protein</fullName>
    </submittedName>
</protein>
<organism evidence="1">
    <name type="scientific">Anguilla anguilla</name>
    <name type="common">European freshwater eel</name>
    <name type="synonym">Muraena anguilla</name>
    <dbReference type="NCBI Taxonomy" id="7936"/>
    <lineage>
        <taxon>Eukaryota</taxon>
        <taxon>Metazoa</taxon>
        <taxon>Chordata</taxon>
        <taxon>Craniata</taxon>
        <taxon>Vertebrata</taxon>
        <taxon>Euteleostomi</taxon>
        <taxon>Actinopterygii</taxon>
        <taxon>Neopterygii</taxon>
        <taxon>Teleostei</taxon>
        <taxon>Anguilliformes</taxon>
        <taxon>Anguillidae</taxon>
        <taxon>Anguilla</taxon>
    </lineage>
</organism>